<keyword evidence="2" id="KW-1185">Reference proteome</keyword>
<name>A0A7D9IM26_PARCT</name>
<dbReference type="Pfam" id="PF00098">
    <property type="entry name" value="zf-CCHC"/>
    <property type="match status" value="1"/>
</dbReference>
<dbReference type="AlphaFoldDB" id="A0A7D9IM26"/>
<proteinExistence type="predicted"/>
<dbReference type="OrthoDB" id="10068084at2759"/>
<dbReference type="InterPro" id="IPR001878">
    <property type="entry name" value="Znf_CCHC"/>
</dbReference>
<dbReference type="GO" id="GO:0008270">
    <property type="term" value="F:zinc ion binding"/>
    <property type="evidence" value="ECO:0007669"/>
    <property type="project" value="InterPro"/>
</dbReference>
<organism evidence="1 2">
    <name type="scientific">Paramuricea clavata</name>
    <name type="common">Red gorgonian</name>
    <name type="synonym">Violescent sea-whip</name>
    <dbReference type="NCBI Taxonomy" id="317549"/>
    <lineage>
        <taxon>Eukaryota</taxon>
        <taxon>Metazoa</taxon>
        <taxon>Cnidaria</taxon>
        <taxon>Anthozoa</taxon>
        <taxon>Octocorallia</taxon>
        <taxon>Malacalcyonacea</taxon>
        <taxon>Plexauridae</taxon>
        <taxon>Paramuricea</taxon>
    </lineage>
</organism>
<dbReference type="SUPFAM" id="SSF57756">
    <property type="entry name" value="Retrovirus zinc finger-like domains"/>
    <property type="match status" value="1"/>
</dbReference>
<protein>
    <submittedName>
        <fullName evidence="1">Retrovirus-related Pol poly from transposon</fullName>
    </submittedName>
</protein>
<dbReference type="EMBL" id="CACRXK020006198">
    <property type="protein sequence ID" value="CAB4008687.1"/>
    <property type="molecule type" value="Genomic_DNA"/>
</dbReference>
<dbReference type="Gene3D" id="4.10.60.10">
    <property type="entry name" value="Zinc finger, CCHC-type"/>
    <property type="match status" value="1"/>
</dbReference>
<accession>A0A7D9IM26</accession>
<evidence type="ECO:0000313" key="1">
    <source>
        <dbReference type="EMBL" id="CAB4008687.1"/>
    </source>
</evidence>
<sequence>MKSFETGLRDDILAANLRPLLRLPELTDEDLMKHVNELACHQAERQNKLACERRARINACDVEESEPKQQKFKEGNKQILAEIREIRYELENLKQHQLKAGGSRVLPDQSRTKSPRYRGRGCQACKEKRLGATSSHCFACGKYGHIASECNKNMAENSGNERRLSRGRDRE</sequence>
<evidence type="ECO:0000313" key="2">
    <source>
        <dbReference type="Proteomes" id="UP001152795"/>
    </source>
</evidence>
<reference evidence="1" key="1">
    <citation type="submission" date="2020-04" db="EMBL/GenBank/DDBJ databases">
        <authorList>
            <person name="Alioto T."/>
            <person name="Alioto T."/>
            <person name="Gomez Garrido J."/>
        </authorList>
    </citation>
    <scope>NUCLEOTIDE SEQUENCE</scope>
    <source>
        <strain evidence="1">A484AB</strain>
    </source>
</reference>
<dbReference type="InterPro" id="IPR036875">
    <property type="entry name" value="Znf_CCHC_sf"/>
</dbReference>
<dbReference type="PROSITE" id="PS50158">
    <property type="entry name" value="ZF_CCHC"/>
    <property type="match status" value="1"/>
</dbReference>
<dbReference type="GO" id="GO:0003676">
    <property type="term" value="F:nucleic acid binding"/>
    <property type="evidence" value="ECO:0007669"/>
    <property type="project" value="InterPro"/>
</dbReference>
<comment type="caution">
    <text evidence="1">The sequence shown here is derived from an EMBL/GenBank/DDBJ whole genome shotgun (WGS) entry which is preliminary data.</text>
</comment>
<dbReference type="Proteomes" id="UP001152795">
    <property type="component" value="Unassembled WGS sequence"/>
</dbReference>
<gene>
    <name evidence="1" type="ORF">PACLA_8A031368</name>
</gene>